<gene>
    <name evidence="1" type="ORF">CLIB1444_04S01442</name>
</gene>
<protein>
    <submittedName>
        <fullName evidence="1">UPF0587 protein</fullName>
    </submittedName>
</protein>
<evidence type="ECO:0000313" key="2">
    <source>
        <dbReference type="Proteomes" id="UP001152531"/>
    </source>
</evidence>
<reference evidence="1" key="1">
    <citation type="submission" date="2022-06" db="EMBL/GenBank/DDBJ databases">
        <authorList>
            <person name="Legras J.-L."/>
            <person name="Devillers H."/>
            <person name="Grondin C."/>
        </authorList>
    </citation>
    <scope>NUCLEOTIDE SEQUENCE</scope>
    <source>
        <strain evidence="1">CLIB 1444</strain>
    </source>
</reference>
<proteinExistence type="predicted"/>
<dbReference type="Proteomes" id="UP001152531">
    <property type="component" value="Unassembled WGS sequence"/>
</dbReference>
<comment type="caution">
    <text evidence="1">The sequence shown here is derived from an EMBL/GenBank/DDBJ whole genome shotgun (WGS) entry which is preliminary data.</text>
</comment>
<keyword evidence="2" id="KW-1185">Reference proteome</keyword>
<sequence>MRTTLVKLQADLENCTDLKPLDHEEYPHDYGFKFICNKCRYEHPKEIIINRFDRIAVQLKSQIKRTANFFTYCKDCHNEIFIIITLAEPVTAESKDTEDEDNFIPIIEVHSHGCRIKEFILEDQFQCTSSAGNIIEGVDLRANDWSEFDEEGNIPVTITNAKFQLEELPGNGQVTTL</sequence>
<evidence type="ECO:0000313" key="1">
    <source>
        <dbReference type="EMBL" id="CAH6720500.1"/>
    </source>
</evidence>
<accession>A0ACA9Y650</accession>
<organism evidence="1 2">
    <name type="scientific">[Candida] jaroonii</name>
    <dbReference type="NCBI Taxonomy" id="467808"/>
    <lineage>
        <taxon>Eukaryota</taxon>
        <taxon>Fungi</taxon>
        <taxon>Dikarya</taxon>
        <taxon>Ascomycota</taxon>
        <taxon>Saccharomycotina</taxon>
        <taxon>Pichiomycetes</taxon>
        <taxon>Debaryomycetaceae</taxon>
        <taxon>Yamadazyma</taxon>
    </lineage>
</organism>
<name>A0ACA9Y650_9ASCO</name>
<dbReference type="EMBL" id="CALSDN010000004">
    <property type="protein sequence ID" value="CAH6720500.1"/>
    <property type="molecule type" value="Genomic_DNA"/>
</dbReference>